<dbReference type="OrthoDB" id="4565789at2"/>
<protein>
    <recommendedName>
        <fullName evidence="4">Bacterial spore germination immunoglobulin-like domain-containing protein</fullName>
    </recommendedName>
</protein>
<dbReference type="PROSITE" id="PS51257">
    <property type="entry name" value="PROKAR_LIPOPROTEIN"/>
    <property type="match status" value="1"/>
</dbReference>
<gene>
    <name evidence="2" type="ORF">EUA98_09925</name>
</gene>
<comment type="caution">
    <text evidence="2">The sequence shown here is derived from an EMBL/GenBank/DDBJ whole genome shotgun (WGS) entry which is preliminary data.</text>
</comment>
<keyword evidence="3" id="KW-1185">Reference proteome</keyword>
<feature type="signal peptide" evidence="1">
    <location>
        <begin position="1"/>
        <end position="30"/>
    </location>
</feature>
<evidence type="ECO:0000313" key="2">
    <source>
        <dbReference type="EMBL" id="RYV51199.1"/>
    </source>
</evidence>
<dbReference type="EMBL" id="SDWW01000020">
    <property type="protein sequence ID" value="RYV51199.1"/>
    <property type="molecule type" value="Genomic_DNA"/>
</dbReference>
<dbReference type="Proteomes" id="UP000293764">
    <property type="component" value="Unassembled WGS sequence"/>
</dbReference>
<feature type="chain" id="PRO_5020228501" description="Bacterial spore germination immunoglobulin-like domain-containing protein" evidence="1">
    <location>
        <begin position="31"/>
        <end position="177"/>
    </location>
</feature>
<organism evidence="2 3">
    <name type="scientific">Pengzhenrongella frigida</name>
    <dbReference type="NCBI Taxonomy" id="1259133"/>
    <lineage>
        <taxon>Bacteria</taxon>
        <taxon>Bacillati</taxon>
        <taxon>Actinomycetota</taxon>
        <taxon>Actinomycetes</taxon>
        <taxon>Micrococcales</taxon>
        <taxon>Pengzhenrongella</taxon>
    </lineage>
</organism>
<name>A0A4Q5MZN3_9MICO</name>
<proteinExistence type="predicted"/>
<evidence type="ECO:0000256" key="1">
    <source>
        <dbReference type="SAM" id="SignalP"/>
    </source>
</evidence>
<keyword evidence="1" id="KW-0732">Signal</keyword>
<dbReference type="AlphaFoldDB" id="A0A4Q5MZN3"/>
<accession>A0A4Q5MZN3</accession>
<reference evidence="2 3" key="1">
    <citation type="submission" date="2019-01" db="EMBL/GenBank/DDBJ databases">
        <title>Novel species of Cellulomonas.</title>
        <authorList>
            <person name="Liu Q."/>
            <person name="Xin Y.-H."/>
        </authorList>
    </citation>
    <scope>NUCLEOTIDE SEQUENCE [LARGE SCALE GENOMIC DNA]</scope>
    <source>
        <strain evidence="2 3">HLT2-17</strain>
    </source>
</reference>
<dbReference type="RefSeq" id="WP_130102521.1">
    <property type="nucleotide sequence ID" value="NZ_SDWW01000020.1"/>
</dbReference>
<sequence length="177" mass="17791">MRTAPRRLGASTLSRLVSLALVVAGLSACAGTGTAVLDHPGRTDAAAQAASVAGLEPQPEGAPAGSVEVGVPAGTVSVDDGPFTDRLRITELRLSDSAVTGSLAVTSDVSEVLNLEVRVDFYGAAGDLLGSDRQVFTARDTEPFHSTAGVVGLPITVPAPVPGSHSAVVSIPVLVNE</sequence>
<evidence type="ECO:0000313" key="3">
    <source>
        <dbReference type="Proteomes" id="UP000293764"/>
    </source>
</evidence>
<evidence type="ECO:0008006" key="4">
    <source>
        <dbReference type="Google" id="ProtNLM"/>
    </source>
</evidence>